<sequence>MPAPITGANGRAEQTRPAPRVPLGELVFALLMLVLGVLALIGAFSIHVPVGIQVGPRVFPIAVSVLLIGTALAVVIGALRGDRAEPEDGEDIDPNAATDWITLAKIVAALVAHLLLIDVIGWAPAAAVLFGIVAWALGAKRWWLGFIIGLVVALAVQVVFGGLLGLSLPWGPAFGWLGGTF</sequence>
<reference evidence="4" key="1">
    <citation type="journal article" date="2019" name="Int. J. Syst. Evol. Microbiol.">
        <title>The Global Catalogue of Microorganisms (GCM) 10K type strain sequencing project: providing services to taxonomists for standard genome sequencing and annotation.</title>
        <authorList>
            <consortium name="The Broad Institute Genomics Platform"/>
            <consortium name="The Broad Institute Genome Sequencing Center for Infectious Disease"/>
            <person name="Wu L."/>
            <person name="Ma J."/>
        </authorList>
    </citation>
    <scope>NUCLEOTIDE SEQUENCE [LARGE SCALE GENOMIC DNA]</scope>
    <source>
        <strain evidence="4">NBRC 106310</strain>
    </source>
</reference>
<keyword evidence="1" id="KW-1133">Transmembrane helix</keyword>
<evidence type="ECO:0000259" key="2">
    <source>
        <dbReference type="Pfam" id="PF07331"/>
    </source>
</evidence>
<evidence type="ECO:0000313" key="4">
    <source>
        <dbReference type="Proteomes" id="UP001321543"/>
    </source>
</evidence>
<gene>
    <name evidence="3" type="ORF">GCM10025863_32560</name>
</gene>
<dbReference type="PRINTS" id="PR01692">
    <property type="entry name" value="LIPOCALINIMR"/>
</dbReference>
<name>A0ABM8FYE7_9MICO</name>
<feature type="domain" description="DUF1468" evidence="2">
    <location>
        <begin position="27"/>
        <end position="169"/>
    </location>
</feature>
<feature type="transmembrane region" description="Helical" evidence="1">
    <location>
        <begin position="26"/>
        <end position="46"/>
    </location>
</feature>
<feature type="transmembrane region" description="Helical" evidence="1">
    <location>
        <begin position="142"/>
        <end position="166"/>
    </location>
</feature>
<accession>A0ABM8FYE7</accession>
<dbReference type="InterPro" id="IPR008075">
    <property type="entry name" value="LIMR"/>
</dbReference>
<proteinExistence type="predicted"/>
<organism evidence="3 4">
    <name type="scientific">Microbacterium suwonense</name>
    <dbReference type="NCBI Taxonomy" id="683047"/>
    <lineage>
        <taxon>Bacteria</taxon>
        <taxon>Bacillati</taxon>
        <taxon>Actinomycetota</taxon>
        <taxon>Actinomycetes</taxon>
        <taxon>Micrococcales</taxon>
        <taxon>Microbacteriaceae</taxon>
        <taxon>Microbacterium</taxon>
    </lineage>
</organism>
<keyword evidence="1" id="KW-0812">Transmembrane</keyword>
<dbReference type="Proteomes" id="UP001321543">
    <property type="component" value="Chromosome"/>
</dbReference>
<keyword evidence="4" id="KW-1185">Reference proteome</keyword>
<feature type="transmembrane region" description="Helical" evidence="1">
    <location>
        <begin position="106"/>
        <end position="135"/>
    </location>
</feature>
<evidence type="ECO:0000313" key="3">
    <source>
        <dbReference type="EMBL" id="BDZ40642.1"/>
    </source>
</evidence>
<protein>
    <submittedName>
        <fullName evidence="3">Membrane protein</fullName>
    </submittedName>
</protein>
<dbReference type="EMBL" id="AP027728">
    <property type="protein sequence ID" value="BDZ40642.1"/>
    <property type="molecule type" value="Genomic_DNA"/>
</dbReference>
<dbReference type="RefSeq" id="WP_286301192.1">
    <property type="nucleotide sequence ID" value="NZ_AP027728.1"/>
</dbReference>
<evidence type="ECO:0000256" key="1">
    <source>
        <dbReference type="SAM" id="Phobius"/>
    </source>
</evidence>
<feature type="transmembrane region" description="Helical" evidence="1">
    <location>
        <begin position="58"/>
        <end position="79"/>
    </location>
</feature>
<dbReference type="InterPro" id="IPR009936">
    <property type="entry name" value="DUF1468"/>
</dbReference>
<dbReference type="Pfam" id="PF07331">
    <property type="entry name" value="TctB"/>
    <property type="match status" value="1"/>
</dbReference>
<keyword evidence="1" id="KW-0472">Membrane</keyword>